<dbReference type="EMBL" id="LNZH02000217">
    <property type="protein sequence ID" value="OCB83880.1"/>
    <property type="molecule type" value="Genomic_DNA"/>
</dbReference>
<keyword evidence="2" id="KW-1185">Reference proteome</keyword>
<dbReference type="Proteomes" id="UP000757232">
    <property type="component" value="Unassembled WGS sequence"/>
</dbReference>
<accession>A0A9Q5MX31</accession>
<protein>
    <submittedName>
        <fullName evidence="1">Uncharacterized protein</fullName>
    </submittedName>
</protein>
<sequence length="208" mass="24635">MPVFDELQAFSAPEDAPDWTFTLKPPTKCYQWPQLCNRFNQENYEEEIIPSCPEKYFDDLFDKWNAVHHPAKEQPDLMIPKQPEGQLLKLSNPRDAAIRRLNNNAFLTYAVKLETRALHRGQIDFSHEPTYKNVMGIYHSAIQICAYRRGLTITTLNRIMRWSHYHPISVDMMKYMNYLADQTAFYTSHAMQFMVVLNMMKYYKGTMY</sequence>
<gene>
    <name evidence="1" type="ORF">A7U60_g9086</name>
</gene>
<name>A0A9Q5MX31_SANBA</name>
<organism evidence="1 2">
    <name type="scientific">Sanghuangporus baumii</name>
    <name type="common">Phellinus baumii</name>
    <dbReference type="NCBI Taxonomy" id="108892"/>
    <lineage>
        <taxon>Eukaryota</taxon>
        <taxon>Fungi</taxon>
        <taxon>Dikarya</taxon>
        <taxon>Basidiomycota</taxon>
        <taxon>Agaricomycotina</taxon>
        <taxon>Agaricomycetes</taxon>
        <taxon>Hymenochaetales</taxon>
        <taxon>Hymenochaetaceae</taxon>
        <taxon>Sanghuangporus</taxon>
    </lineage>
</organism>
<reference evidence="1" key="1">
    <citation type="submission" date="2016-06" db="EMBL/GenBank/DDBJ databases">
        <title>Draft Genome sequence of the fungus Inonotus baumii.</title>
        <authorList>
            <person name="Zhu H."/>
            <person name="Lin W."/>
        </authorList>
    </citation>
    <scope>NUCLEOTIDE SEQUENCE</scope>
    <source>
        <strain evidence="1">821</strain>
    </source>
</reference>
<evidence type="ECO:0000313" key="1">
    <source>
        <dbReference type="EMBL" id="OCB83880.1"/>
    </source>
</evidence>
<comment type="caution">
    <text evidence="1">The sequence shown here is derived from an EMBL/GenBank/DDBJ whole genome shotgun (WGS) entry which is preliminary data.</text>
</comment>
<evidence type="ECO:0000313" key="2">
    <source>
        <dbReference type="Proteomes" id="UP000757232"/>
    </source>
</evidence>
<dbReference type="AlphaFoldDB" id="A0A9Q5MX31"/>
<proteinExistence type="predicted"/>